<organism evidence="4 5">
    <name type="scientific">Mycena chlorophos</name>
    <name type="common">Agaric fungus</name>
    <name type="synonym">Agaricus chlorophos</name>
    <dbReference type="NCBI Taxonomy" id="658473"/>
    <lineage>
        <taxon>Eukaryota</taxon>
        <taxon>Fungi</taxon>
        <taxon>Dikarya</taxon>
        <taxon>Basidiomycota</taxon>
        <taxon>Agaricomycotina</taxon>
        <taxon>Agaricomycetes</taxon>
        <taxon>Agaricomycetidae</taxon>
        <taxon>Agaricales</taxon>
        <taxon>Marasmiineae</taxon>
        <taxon>Mycenaceae</taxon>
        <taxon>Mycena</taxon>
    </lineage>
</organism>
<feature type="compositionally biased region" description="Basic and acidic residues" evidence="2">
    <location>
        <begin position="603"/>
        <end position="613"/>
    </location>
</feature>
<feature type="compositionally biased region" description="Basic and acidic residues" evidence="2">
    <location>
        <begin position="112"/>
        <end position="121"/>
    </location>
</feature>
<dbReference type="Gene3D" id="3.30.50.10">
    <property type="entry name" value="Erythroid Transcription Factor GATA-1, subunit A"/>
    <property type="match status" value="1"/>
</dbReference>
<dbReference type="PROSITE" id="PS50157">
    <property type="entry name" value="ZINC_FINGER_C2H2_2"/>
    <property type="match status" value="1"/>
</dbReference>
<gene>
    <name evidence="4" type="ORF">MCHLO_06408</name>
</gene>
<feature type="compositionally biased region" description="Low complexity" evidence="2">
    <location>
        <begin position="708"/>
        <end position="717"/>
    </location>
</feature>
<reference evidence="4" key="1">
    <citation type="submission" date="2014-09" db="EMBL/GenBank/DDBJ databases">
        <title>Genome sequence of the luminous mushroom Mycena chlorophos for searching fungal bioluminescence genes.</title>
        <authorList>
            <person name="Tanaka Y."/>
            <person name="Kasuga D."/>
            <person name="Oba Y."/>
            <person name="Hase S."/>
            <person name="Sato K."/>
            <person name="Oba Y."/>
            <person name="Sakakibara Y."/>
        </authorList>
    </citation>
    <scope>NUCLEOTIDE SEQUENCE</scope>
</reference>
<protein>
    <recommendedName>
        <fullName evidence="3">C2H2-type domain-containing protein</fullName>
    </recommendedName>
</protein>
<keyword evidence="1" id="KW-0863">Zinc-finger</keyword>
<dbReference type="InterPro" id="IPR013087">
    <property type="entry name" value="Znf_C2H2_type"/>
</dbReference>
<evidence type="ECO:0000313" key="4">
    <source>
        <dbReference type="EMBL" id="GAT49047.1"/>
    </source>
</evidence>
<proteinExistence type="predicted"/>
<feature type="region of interest" description="Disordered" evidence="2">
    <location>
        <begin position="27"/>
        <end position="132"/>
    </location>
</feature>
<dbReference type="EMBL" id="DF845268">
    <property type="protein sequence ID" value="GAT49047.1"/>
    <property type="molecule type" value="Genomic_DNA"/>
</dbReference>
<feature type="domain" description="C2H2-type" evidence="3">
    <location>
        <begin position="783"/>
        <end position="809"/>
    </location>
</feature>
<feature type="region of interest" description="Disordered" evidence="2">
    <location>
        <begin position="276"/>
        <end position="356"/>
    </location>
</feature>
<evidence type="ECO:0000259" key="3">
    <source>
        <dbReference type="PROSITE" id="PS50157"/>
    </source>
</evidence>
<accession>A0ABQ0LDF4</accession>
<feature type="compositionally biased region" description="Low complexity" evidence="2">
    <location>
        <begin position="620"/>
        <end position="631"/>
    </location>
</feature>
<feature type="compositionally biased region" description="Polar residues" evidence="2">
    <location>
        <begin position="534"/>
        <end position="545"/>
    </location>
</feature>
<feature type="compositionally biased region" description="Basic and acidic residues" evidence="2">
    <location>
        <begin position="508"/>
        <end position="519"/>
    </location>
</feature>
<dbReference type="PROSITE" id="PS00028">
    <property type="entry name" value="ZINC_FINGER_C2H2_1"/>
    <property type="match status" value="1"/>
</dbReference>
<keyword evidence="1" id="KW-0479">Metal-binding</keyword>
<feature type="region of interest" description="Disordered" evidence="2">
    <location>
        <begin position="676"/>
        <end position="745"/>
    </location>
</feature>
<evidence type="ECO:0000313" key="5">
    <source>
        <dbReference type="Proteomes" id="UP000815677"/>
    </source>
</evidence>
<sequence>MPQCPQCPNSSLVEVKNSKLKCSTCSQVWRFKNPQSDASSAAPTLKRKRDTDSGAPEPSSKRWKGKEKEGNPDRAIEHPAVPNPPKRISSHSLPAASQQAKSASQSIPANERQTRAPDSHAQEPTTPSSLRMEGQCNNCKADLRSGFAWTAGKGSAKLCLQCGLFFHKHKKHRPTPHCASCNAKSSRAWWDVGLGPQRIYCNSCKEHLLSLAPDPVKVVTPTTESLGPDCETCGATETRLWWGYLDKPERYCETCAGWRVKHSSFSKGILACEPSMDERPLHSRPGALLSPEKANNTSTRPRPASPVKRPTEVVPSDKIVTEPTALARSLSLGEWSPHRSTPKAGSISNGDSRPSGRKQLALLPVTVWYLDSRKFDSAHYLTWDGRGRLTLRSGEGPSPHEREVMGMDIGSQVKVAKFALPEEERHDRVLILELHERAKSAKAGDNSKKSKPGPRQMAFKFGHHEPETYSAFVDWLKKNVAQINREILRGSVVKVAWDMVRQSAELAKRDLSRQTESARPKLGAATQPLPKPSLNKTNLGPSTSGKPRARSPEPAHSLSKSPNKSSLRKQLIAGRLLPDAEQSSQDLFARPADSKSPTSARSRTLEVESHLSEDSSNDLTPTTSPSAPNSPLVTPTRQDSSSTNPVVVVSPLAAKAPAASSSKSFSTSSLSSASSAITKSAAERPPLPSGATVRSMVPKPKVAKYRPSESSVPSSSKPKPPQTRETKSIIRRMRPRESPKGLRQTPSLTVPIRIQAPAESSAGPKEAISKAPLENKTSVRERFECEVHGCGVYFGQKSGLVFHRLVLGH</sequence>
<keyword evidence="5" id="KW-1185">Reference proteome</keyword>
<feature type="region of interest" description="Disordered" evidence="2">
    <location>
        <begin position="440"/>
        <end position="459"/>
    </location>
</feature>
<evidence type="ECO:0000256" key="2">
    <source>
        <dbReference type="SAM" id="MobiDB-lite"/>
    </source>
</evidence>
<feature type="compositionally biased region" description="Basic and acidic residues" evidence="2">
    <location>
        <begin position="66"/>
        <end position="77"/>
    </location>
</feature>
<evidence type="ECO:0000256" key="1">
    <source>
        <dbReference type="PROSITE-ProRule" id="PRU00042"/>
    </source>
</evidence>
<keyword evidence="1" id="KW-0862">Zinc</keyword>
<feature type="region of interest" description="Disordered" evidence="2">
    <location>
        <begin position="584"/>
        <end position="644"/>
    </location>
</feature>
<dbReference type="InterPro" id="IPR013088">
    <property type="entry name" value="Znf_NHR/GATA"/>
</dbReference>
<dbReference type="Proteomes" id="UP000815677">
    <property type="component" value="Unassembled WGS sequence"/>
</dbReference>
<name>A0ABQ0LDF4_MYCCL</name>
<feature type="compositionally biased region" description="Polar residues" evidence="2">
    <location>
        <begin position="27"/>
        <end position="42"/>
    </location>
</feature>
<feature type="region of interest" description="Disordered" evidence="2">
    <location>
        <begin position="508"/>
        <end position="567"/>
    </location>
</feature>
<feature type="compositionally biased region" description="Low complexity" evidence="2">
    <location>
        <begin position="95"/>
        <end position="106"/>
    </location>
</feature>